<sequence length="659" mass="73278">IVIVHDFDEPEFEPPSEIANKEPSFEEILRADFHQVGILSVRPIVEPVANGFATRRSFQAQAKELLVIIEHERLKSNSVYSAWAQSEDDNAILYLHGPDGNDQSSIARTISAEWSNANDGVLTIFFSFHGVDHPRRSSATFLCALIFRALSKFPSAFKSIQRHADWISSRPVLSVNELLIVIRALLSSPNLPAITVIVDGIDQCEDNVLQCLEDLTKLAKGAHARCKVLVTSSLSPTLSSYWNEFILNLDHQSKTGVQVQEVLNRYHSHMCVGRKIIDTLKCLESPAEARIRLKALLANPLAGNTLESAQPILEIPLHDLYAQSIGRLEGLKPWLTVALNIPNTTVDRSQAIPFLPSEVEVELSHALGLLIEMREGKVHFADSSVAKFAKTHLTDRVNALGAFPEVAILTHSGIARRCLQYLKISASDLEQSTIEDRLFRGSQGRSFESYAAMYWPYHYNEAEDKSILRWWTNHNMDRCNEAQSTPLNLAAQYGLPEVVRDLLLQDGGEASVPDRATAFEAALQFRQLHVARQLLQFTASTEKALLLTAGIGDLNLFRDAFQRENGSSDTLLSKCVRKAAFHGHREVIDIILELLPDKASLLDNDTSVIIESVNGGHLHMIEHLLNVRSRPLSDETGTMILNAAAKAGDLEVFEFLVSK</sequence>
<keyword evidence="1" id="KW-0677">Repeat</keyword>
<feature type="repeat" description="ANK" evidence="2">
    <location>
        <begin position="482"/>
        <end position="515"/>
    </location>
</feature>
<dbReference type="Pfam" id="PF24883">
    <property type="entry name" value="NPHP3_N"/>
    <property type="match status" value="1"/>
</dbReference>
<evidence type="ECO:0000259" key="3">
    <source>
        <dbReference type="Pfam" id="PF24883"/>
    </source>
</evidence>
<dbReference type="Pfam" id="PF00023">
    <property type="entry name" value="Ank"/>
    <property type="match status" value="1"/>
</dbReference>
<name>A0A2I2G782_9EURO</name>
<dbReference type="EMBL" id="MSFO01000004">
    <property type="protein sequence ID" value="PLB48739.1"/>
    <property type="molecule type" value="Genomic_DNA"/>
</dbReference>
<gene>
    <name evidence="4" type="ORF">P170DRAFT_494164</name>
</gene>
<dbReference type="RefSeq" id="XP_024704041.1">
    <property type="nucleotide sequence ID" value="XM_024854064.1"/>
</dbReference>
<evidence type="ECO:0000313" key="4">
    <source>
        <dbReference type="EMBL" id="PLB48739.1"/>
    </source>
</evidence>
<protein>
    <recommendedName>
        <fullName evidence="3">Nephrocystin 3-like N-terminal domain-containing protein</fullName>
    </recommendedName>
</protein>
<evidence type="ECO:0000313" key="5">
    <source>
        <dbReference type="Proteomes" id="UP000234275"/>
    </source>
</evidence>
<dbReference type="Proteomes" id="UP000234275">
    <property type="component" value="Unassembled WGS sequence"/>
</dbReference>
<dbReference type="PANTHER" id="PTHR10039:SF14">
    <property type="entry name" value="NACHT DOMAIN-CONTAINING PROTEIN"/>
    <property type="match status" value="1"/>
</dbReference>
<feature type="domain" description="Nephrocystin 3-like N-terminal" evidence="3">
    <location>
        <begin position="75"/>
        <end position="232"/>
    </location>
</feature>
<feature type="non-terminal residue" evidence="4">
    <location>
        <position position="659"/>
    </location>
</feature>
<dbReference type="GeneID" id="36561769"/>
<dbReference type="PROSITE" id="PS50088">
    <property type="entry name" value="ANK_REPEAT"/>
    <property type="match status" value="1"/>
</dbReference>
<evidence type="ECO:0000256" key="1">
    <source>
        <dbReference type="ARBA" id="ARBA00022737"/>
    </source>
</evidence>
<keyword evidence="2" id="KW-0040">ANK repeat</keyword>
<dbReference type="STRING" id="1392250.A0A2I2G782"/>
<dbReference type="InterPro" id="IPR056884">
    <property type="entry name" value="NPHP3-like_N"/>
</dbReference>
<dbReference type="PANTHER" id="PTHR10039">
    <property type="entry name" value="AMELOGENIN"/>
    <property type="match status" value="1"/>
</dbReference>
<dbReference type="InterPro" id="IPR027417">
    <property type="entry name" value="P-loop_NTPase"/>
</dbReference>
<feature type="non-terminal residue" evidence="4">
    <location>
        <position position="1"/>
    </location>
</feature>
<dbReference type="OrthoDB" id="4526885at2759"/>
<dbReference type="Gene3D" id="1.25.40.20">
    <property type="entry name" value="Ankyrin repeat-containing domain"/>
    <property type="match status" value="2"/>
</dbReference>
<keyword evidence="5" id="KW-1185">Reference proteome</keyword>
<dbReference type="SUPFAM" id="SSF48403">
    <property type="entry name" value="Ankyrin repeat"/>
    <property type="match status" value="1"/>
</dbReference>
<dbReference type="InterPro" id="IPR036770">
    <property type="entry name" value="Ankyrin_rpt-contain_sf"/>
</dbReference>
<dbReference type="VEuPathDB" id="FungiDB:P170DRAFT_494164"/>
<comment type="caution">
    <text evidence="4">The sequence shown here is derived from an EMBL/GenBank/DDBJ whole genome shotgun (WGS) entry which is preliminary data.</text>
</comment>
<dbReference type="Gene3D" id="3.40.50.300">
    <property type="entry name" value="P-loop containing nucleotide triphosphate hydrolases"/>
    <property type="match status" value="1"/>
</dbReference>
<reference evidence="4 5" key="1">
    <citation type="submission" date="2016-12" db="EMBL/GenBank/DDBJ databases">
        <title>The genomes of Aspergillus section Nigri reveals drivers in fungal speciation.</title>
        <authorList>
            <consortium name="DOE Joint Genome Institute"/>
            <person name="Vesth T.C."/>
            <person name="Nybo J."/>
            <person name="Theobald S."/>
            <person name="Brandl J."/>
            <person name="Frisvad J.C."/>
            <person name="Nielsen K.F."/>
            <person name="Lyhne E.K."/>
            <person name="Kogle M.E."/>
            <person name="Kuo A."/>
            <person name="Riley R."/>
            <person name="Clum A."/>
            <person name="Nolan M."/>
            <person name="Lipzen A."/>
            <person name="Salamov A."/>
            <person name="Henrissat B."/>
            <person name="Wiebenga A."/>
            <person name="De Vries R.P."/>
            <person name="Grigoriev I.V."/>
            <person name="Mortensen U.H."/>
            <person name="Andersen M.R."/>
            <person name="Baker S.E."/>
        </authorList>
    </citation>
    <scope>NUCLEOTIDE SEQUENCE [LARGE SCALE GENOMIC DNA]</scope>
    <source>
        <strain evidence="4 5">IBT 23096</strain>
    </source>
</reference>
<evidence type="ECO:0000256" key="2">
    <source>
        <dbReference type="PROSITE-ProRule" id="PRU00023"/>
    </source>
</evidence>
<proteinExistence type="predicted"/>
<organism evidence="4 5">
    <name type="scientific">Aspergillus steynii IBT 23096</name>
    <dbReference type="NCBI Taxonomy" id="1392250"/>
    <lineage>
        <taxon>Eukaryota</taxon>
        <taxon>Fungi</taxon>
        <taxon>Dikarya</taxon>
        <taxon>Ascomycota</taxon>
        <taxon>Pezizomycotina</taxon>
        <taxon>Eurotiomycetes</taxon>
        <taxon>Eurotiomycetidae</taxon>
        <taxon>Eurotiales</taxon>
        <taxon>Aspergillaceae</taxon>
        <taxon>Aspergillus</taxon>
        <taxon>Aspergillus subgen. Circumdati</taxon>
    </lineage>
</organism>
<dbReference type="AlphaFoldDB" id="A0A2I2G782"/>
<dbReference type="InterPro" id="IPR002110">
    <property type="entry name" value="Ankyrin_rpt"/>
</dbReference>
<accession>A0A2I2G782</accession>